<dbReference type="SUPFAM" id="SSF53335">
    <property type="entry name" value="S-adenosyl-L-methionine-dependent methyltransferases"/>
    <property type="match status" value="1"/>
</dbReference>
<dbReference type="Gene3D" id="3.40.50.150">
    <property type="entry name" value="Vaccinia Virus protein VP39"/>
    <property type="match status" value="1"/>
</dbReference>
<evidence type="ECO:0000256" key="3">
    <source>
        <dbReference type="ARBA" id="ARBA00022679"/>
    </source>
</evidence>
<dbReference type="GO" id="GO:0008757">
    <property type="term" value="F:S-adenosylmethionine-dependent methyltransferase activity"/>
    <property type="evidence" value="ECO:0007669"/>
    <property type="project" value="UniProtKB-ARBA"/>
</dbReference>
<evidence type="ECO:0000256" key="2">
    <source>
        <dbReference type="ARBA" id="ARBA00022603"/>
    </source>
</evidence>
<dbReference type="AlphaFoldDB" id="A0AA35SNY8"/>
<evidence type="ECO:0000259" key="4">
    <source>
        <dbReference type="Pfam" id="PF08242"/>
    </source>
</evidence>
<name>A0AA35SNY8_GEOBA</name>
<dbReference type="InterPro" id="IPR029063">
    <property type="entry name" value="SAM-dependent_MTases_sf"/>
</dbReference>
<evidence type="ECO:0000313" key="6">
    <source>
        <dbReference type="Proteomes" id="UP001174909"/>
    </source>
</evidence>
<dbReference type="GO" id="GO:0008173">
    <property type="term" value="F:RNA methyltransferase activity"/>
    <property type="evidence" value="ECO:0007669"/>
    <property type="project" value="UniProtKB-ARBA"/>
</dbReference>
<organism evidence="5 6">
    <name type="scientific">Geodia barretti</name>
    <name type="common">Barrett's horny sponge</name>
    <dbReference type="NCBI Taxonomy" id="519541"/>
    <lineage>
        <taxon>Eukaryota</taxon>
        <taxon>Metazoa</taxon>
        <taxon>Porifera</taxon>
        <taxon>Demospongiae</taxon>
        <taxon>Heteroscleromorpha</taxon>
        <taxon>Tetractinellida</taxon>
        <taxon>Astrophorina</taxon>
        <taxon>Geodiidae</taxon>
        <taxon>Geodia</taxon>
    </lineage>
</organism>
<keyword evidence="2 5" id="KW-0489">Methyltransferase</keyword>
<dbReference type="PANTHER" id="PTHR22809">
    <property type="entry name" value="METHYLTRANSFERASE-RELATED"/>
    <property type="match status" value="1"/>
</dbReference>
<dbReference type="InterPro" id="IPR026113">
    <property type="entry name" value="METTL2/6/8-like"/>
</dbReference>
<dbReference type="EMBL" id="CASHTH010002611">
    <property type="protein sequence ID" value="CAI8032613.1"/>
    <property type="molecule type" value="Genomic_DNA"/>
</dbReference>
<dbReference type="InterPro" id="IPR013217">
    <property type="entry name" value="Methyltransf_12"/>
</dbReference>
<dbReference type="GO" id="GO:0032259">
    <property type="term" value="P:methylation"/>
    <property type="evidence" value="ECO:0007669"/>
    <property type="project" value="UniProtKB-KW"/>
</dbReference>
<comment type="similarity">
    <text evidence="1">Belongs to the methyltransferase superfamily. METL family.</text>
</comment>
<dbReference type="Proteomes" id="UP001174909">
    <property type="component" value="Unassembled WGS sequence"/>
</dbReference>
<dbReference type="Pfam" id="PF08242">
    <property type="entry name" value="Methyltransf_12"/>
    <property type="match status" value="1"/>
</dbReference>
<gene>
    <name evidence="5" type="ORF">GBAR_LOCUS18429</name>
</gene>
<comment type="caution">
    <text evidence="5">The sequence shown here is derived from an EMBL/GenBank/DDBJ whole genome shotgun (WGS) entry which is preliminary data.</text>
</comment>
<feature type="domain" description="Methyltransferase type 12" evidence="4">
    <location>
        <begin position="84"/>
        <end position="184"/>
    </location>
</feature>
<keyword evidence="3" id="KW-0808">Transferase</keyword>
<evidence type="ECO:0000256" key="1">
    <source>
        <dbReference type="ARBA" id="ARBA00009725"/>
    </source>
</evidence>
<protein>
    <submittedName>
        <fullName evidence="5">tRNA N(3)-methylcytidine methyltransferase METTL6</fullName>
    </submittedName>
</protein>
<sequence length="352" mass="40699">MEEDPGRGHYAKKLTEKEIKKLEHEQQLSDYQRTKFEREAKKSWDLFYKRNTTHFFKDRHWITREFPELLQAISEVDDSHPVLLEVGCGVGNALFPLLEENDALFVHACDFSPRAIEFVKSHPGYTEARCSAFVCDITEEPLSSRLRENSVDIALMIFVLSAISPNNMIPALKNIFQVLKPGGSVLFRDYGLYDHAMLRFGRGHKISENFYVRQDGTRAYYFSEEKLAEVCKSAGFQVAENRYIQRETVNHKDSISVERIFVQGRFVKPNSECTPKPLSDCTSPPTIITRCLSLYRTTHNQTIIHTRIVALTKMKQYYRAKMVFYCPLSIKLERCESSSSVCLPRDEDCRPP</sequence>
<dbReference type="PANTHER" id="PTHR22809:SF5">
    <property type="entry name" value="TRNA N(3)-METHYLCYTIDINE METHYLTRANSFERASE METTL6"/>
    <property type="match status" value="1"/>
</dbReference>
<reference evidence="5" key="1">
    <citation type="submission" date="2023-03" db="EMBL/GenBank/DDBJ databases">
        <authorList>
            <person name="Steffen K."/>
            <person name="Cardenas P."/>
        </authorList>
    </citation>
    <scope>NUCLEOTIDE SEQUENCE</scope>
</reference>
<keyword evidence="6" id="KW-1185">Reference proteome</keyword>
<evidence type="ECO:0000313" key="5">
    <source>
        <dbReference type="EMBL" id="CAI8032613.1"/>
    </source>
</evidence>
<accession>A0AA35SNY8</accession>
<dbReference type="CDD" id="cd02440">
    <property type="entry name" value="AdoMet_MTases"/>
    <property type="match status" value="1"/>
</dbReference>
<proteinExistence type="inferred from homology"/>